<organism evidence="2 3">
    <name type="scientific">Caenorhabditis angaria</name>
    <dbReference type="NCBI Taxonomy" id="860376"/>
    <lineage>
        <taxon>Eukaryota</taxon>
        <taxon>Metazoa</taxon>
        <taxon>Ecdysozoa</taxon>
        <taxon>Nematoda</taxon>
        <taxon>Chromadorea</taxon>
        <taxon>Rhabditida</taxon>
        <taxon>Rhabditina</taxon>
        <taxon>Rhabditomorpha</taxon>
        <taxon>Rhabditoidea</taxon>
        <taxon>Rhabditidae</taxon>
        <taxon>Peloderinae</taxon>
        <taxon>Caenorhabditis</taxon>
    </lineage>
</organism>
<proteinExistence type="predicted"/>
<sequence length="127" mass="14337">MRKATIFTICMIFMEFFGFAESLHCLEGADCELTETCDTCQGVACTRVISHDENDNFDQALTCVPSDTRSLRAPILVQTGCQIKGRKEICTCYDDFCNATNDATWHFLGGSFWNLLIFSQFFAIFVL</sequence>
<name>A0A9P1IRM2_9PELO</name>
<evidence type="ECO:0000256" key="1">
    <source>
        <dbReference type="SAM" id="SignalP"/>
    </source>
</evidence>
<gene>
    <name evidence="2" type="ORF">CAMP_LOCUS12579</name>
</gene>
<feature type="signal peptide" evidence="1">
    <location>
        <begin position="1"/>
        <end position="22"/>
    </location>
</feature>
<dbReference type="AlphaFoldDB" id="A0A9P1IRM2"/>
<evidence type="ECO:0000313" key="3">
    <source>
        <dbReference type="Proteomes" id="UP001152747"/>
    </source>
</evidence>
<keyword evidence="3" id="KW-1185">Reference proteome</keyword>
<comment type="caution">
    <text evidence="2">The sequence shown here is derived from an EMBL/GenBank/DDBJ whole genome shotgun (WGS) entry which is preliminary data.</text>
</comment>
<evidence type="ECO:0000313" key="2">
    <source>
        <dbReference type="EMBL" id="CAI5449942.1"/>
    </source>
</evidence>
<dbReference type="Proteomes" id="UP001152747">
    <property type="component" value="Unassembled WGS sequence"/>
</dbReference>
<protein>
    <submittedName>
        <fullName evidence="2">Uncharacterized protein</fullName>
    </submittedName>
</protein>
<dbReference type="EMBL" id="CANHGI010000005">
    <property type="protein sequence ID" value="CAI5449942.1"/>
    <property type="molecule type" value="Genomic_DNA"/>
</dbReference>
<accession>A0A9P1IRM2</accession>
<keyword evidence="1" id="KW-0732">Signal</keyword>
<feature type="chain" id="PRO_5040409536" evidence="1">
    <location>
        <begin position="23"/>
        <end position="127"/>
    </location>
</feature>
<reference evidence="2" key="1">
    <citation type="submission" date="2022-11" db="EMBL/GenBank/DDBJ databases">
        <authorList>
            <person name="Kikuchi T."/>
        </authorList>
    </citation>
    <scope>NUCLEOTIDE SEQUENCE</scope>
    <source>
        <strain evidence="2">PS1010</strain>
    </source>
</reference>
<dbReference type="OrthoDB" id="5836708at2759"/>